<feature type="compositionally biased region" description="Basic residues" evidence="10">
    <location>
        <begin position="247"/>
        <end position="268"/>
    </location>
</feature>
<dbReference type="InterPro" id="IPR011009">
    <property type="entry name" value="Kinase-like_dom_sf"/>
</dbReference>
<keyword evidence="4 9" id="KW-0547">Nucleotide-binding</keyword>
<dbReference type="EC" id="2.7.11.1" evidence="1"/>
<reference evidence="12" key="1">
    <citation type="submission" date="2022-08" db="EMBL/GenBank/DDBJ databases">
        <title>Novel sulphate-reducing endosymbionts in the free-living metamonad Anaeramoeba.</title>
        <authorList>
            <person name="Jerlstrom-Hultqvist J."/>
            <person name="Cepicka I."/>
            <person name="Gallot-Lavallee L."/>
            <person name="Salas-Leiva D."/>
            <person name="Curtis B.A."/>
            <person name="Zahonova K."/>
            <person name="Pipaliya S."/>
            <person name="Dacks J."/>
            <person name="Roger A.J."/>
        </authorList>
    </citation>
    <scope>NUCLEOTIDE SEQUENCE</scope>
    <source>
        <strain evidence="12">Busselton2</strain>
    </source>
</reference>
<evidence type="ECO:0000259" key="11">
    <source>
        <dbReference type="PROSITE" id="PS50011"/>
    </source>
</evidence>
<evidence type="ECO:0000256" key="4">
    <source>
        <dbReference type="ARBA" id="ARBA00022741"/>
    </source>
</evidence>
<gene>
    <name evidence="12" type="ORF">M0812_17006</name>
</gene>
<dbReference type="PANTHER" id="PTHR47634">
    <property type="entry name" value="PROTEIN KINASE DOMAIN-CONTAINING PROTEIN-RELATED"/>
    <property type="match status" value="1"/>
</dbReference>
<protein>
    <recommendedName>
        <fullName evidence="1">non-specific serine/threonine protein kinase</fullName>
        <ecNumber evidence="1">2.7.11.1</ecNumber>
    </recommendedName>
</protein>
<feature type="compositionally biased region" description="Basic residues" evidence="10">
    <location>
        <begin position="710"/>
        <end position="728"/>
    </location>
</feature>
<proteinExistence type="predicted"/>
<keyword evidence="6 9" id="KW-0067">ATP-binding</keyword>
<feature type="domain" description="Protein kinase" evidence="11">
    <location>
        <begin position="441"/>
        <end position="955"/>
    </location>
</feature>
<feature type="binding site" evidence="9">
    <location>
        <position position="478"/>
    </location>
    <ligand>
        <name>ATP</name>
        <dbReference type="ChEBI" id="CHEBI:30616"/>
    </ligand>
</feature>
<evidence type="ECO:0000256" key="7">
    <source>
        <dbReference type="ARBA" id="ARBA00047899"/>
    </source>
</evidence>
<dbReference type="Proteomes" id="UP001146793">
    <property type="component" value="Unassembled WGS sequence"/>
</dbReference>
<dbReference type="InterPro" id="IPR008271">
    <property type="entry name" value="Ser/Thr_kinase_AS"/>
</dbReference>
<feature type="region of interest" description="Disordered" evidence="10">
    <location>
        <begin position="704"/>
        <end position="749"/>
    </location>
</feature>
<evidence type="ECO:0000256" key="5">
    <source>
        <dbReference type="ARBA" id="ARBA00022777"/>
    </source>
</evidence>
<organism evidence="12 13">
    <name type="scientific">Anaeramoeba flamelloides</name>
    <dbReference type="NCBI Taxonomy" id="1746091"/>
    <lineage>
        <taxon>Eukaryota</taxon>
        <taxon>Metamonada</taxon>
        <taxon>Anaeramoebidae</taxon>
        <taxon>Anaeramoeba</taxon>
    </lineage>
</organism>
<dbReference type="Pfam" id="PF00069">
    <property type="entry name" value="Pkinase"/>
    <property type="match status" value="2"/>
</dbReference>
<dbReference type="GO" id="GO:0000245">
    <property type="term" value="P:spliceosomal complex assembly"/>
    <property type="evidence" value="ECO:0007669"/>
    <property type="project" value="TreeGrafter"/>
</dbReference>
<dbReference type="EMBL" id="JANTQA010000033">
    <property type="protein sequence ID" value="KAJ3437835.1"/>
    <property type="molecule type" value="Genomic_DNA"/>
</dbReference>
<feature type="compositionally biased region" description="Polar residues" evidence="10">
    <location>
        <begin position="223"/>
        <end position="244"/>
    </location>
</feature>
<feature type="compositionally biased region" description="Basic residues" evidence="10">
    <location>
        <begin position="86"/>
        <end position="95"/>
    </location>
</feature>
<dbReference type="PROSITE" id="PS50011">
    <property type="entry name" value="PROTEIN_KINASE_DOM"/>
    <property type="match status" value="1"/>
</dbReference>
<keyword evidence="2" id="KW-0723">Serine/threonine-protein kinase</keyword>
<comment type="caution">
    <text evidence="12">The sequence shown here is derived from an EMBL/GenBank/DDBJ whole genome shotgun (WGS) entry which is preliminary data.</text>
</comment>
<evidence type="ECO:0000256" key="10">
    <source>
        <dbReference type="SAM" id="MobiDB-lite"/>
    </source>
</evidence>
<dbReference type="PROSITE" id="PS00108">
    <property type="entry name" value="PROTEIN_KINASE_ST"/>
    <property type="match status" value="1"/>
</dbReference>
<feature type="compositionally biased region" description="Basic residues" evidence="10">
    <location>
        <begin position="165"/>
        <end position="192"/>
    </location>
</feature>
<dbReference type="InterPro" id="IPR000719">
    <property type="entry name" value="Prot_kinase_dom"/>
</dbReference>
<evidence type="ECO:0000256" key="9">
    <source>
        <dbReference type="PROSITE-ProRule" id="PRU10141"/>
    </source>
</evidence>
<feature type="region of interest" description="Disordered" evidence="10">
    <location>
        <begin position="359"/>
        <end position="414"/>
    </location>
</feature>
<comment type="catalytic activity">
    <reaction evidence="7">
        <text>L-threonyl-[protein] + ATP = O-phospho-L-threonyl-[protein] + ADP + H(+)</text>
        <dbReference type="Rhea" id="RHEA:46608"/>
        <dbReference type="Rhea" id="RHEA-COMP:11060"/>
        <dbReference type="Rhea" id="RHEA-COMP:11605"/>
        <dbReference type="ChEBI" id="CHEBI:15378"/>
        <dbReference type="ChEBI" id="CHEBI:30013"/>
        <dbReference type="ChEBI" id="CHEBI:30616"/>
        <dbReference type="ChEBI" id="CHEBI:61977"/>
        <dbReference type="ChEBI" id="CHEBI:456216"/>
        <dbReference type="EC" id="2.7.11.1"/>
    </reaction>
</comment>
<feature type="compositionally biased region" description="Basic and acidic residues" evidence="10">
    <location>
        <begin position="1"/>
        <end position="10"/>
    </location>
</feature>
<dbReference type="InterPro" id="IPR051334">
    <property type="entry name" value="SRPK"/>
</dbReference>
<dbReference type="FunFam" id="1.10.510.10:FF:000275">
    <property type="entry name" value="SRSF protein kinase 2 isoform X3"/>
    <property type="match status" value="1"/>
</dbReference>
<feature type="compositionally biased region" description="Basic residues" evidence="10">
    <location>
        <begin position="285"/>
        <end position="300"/>
    </location>
</feature>
<feature type="compositionally biased region" description="Polar residues" evidence="10">
    <location>
        <begin position="11"/>
        <end position="20"/>
    </location>
</feature>
<dbReference type="GO" id="GO:0050684">
    <property type="term" value="P:regulation of mRNA processing"/>
    <property type="evidence" value="ECO:0007669"/>
    <property type="project" value="TreeGrafter"/>
</dbReference>
<feature type="compositionally biased region" description="Basic and acidic residues" evidence="10">
    <location>
        <begin position="57"/>
        <end position="68"/>
    </location>
</feature>
<feature type="compositionally biased region" description="Basic residues" evidence="10">
    <location>
        <begin position="631"/>
        <end position="646"/>
    </location>
</feature>
<evidence type="ECO:0000256" key="2">
    <source>
        <dbReference type="ARBA" id="ARBA00022527"/>
    </source>
</evidence>
<dbReference type="AlphaFoldDB" id="A0AAV7ZB48"/>
<evidence type="ECO:0000256" key="1">
    <source>
        <dbReference type="ARBA" id="ARBA00012513"/>
    </source>
</evidence>
<dbReference type="SUPFAM" id="SSF56112">
    <property type="entry name" value="Protein kinase-like (PK-like)"/>
    <property type="match status" value="1"/>
</dbReference>
<evidence type="ECO:0000256" key="3">
    <source>
        <dbReference type="ARBA" id="ARBA00022679"/>
    </source>
</evidence>
<feature type="region of interest" description="Disordered" evidence="10">
    <location>
        <begin position="623"/>
        <end position="646"/>
    </location>
</feature>
<dbReference type="SMART" id="SM00220">
    <property type="entry name" value="S_TKc"/>
    <property type="match status" value="1"/>
</dbReference>
<evidence type="ECO:0000256" key="6">
    <source>
        <dbReference type="ARBA" id="ARBA00022840"/>
    </source>
</evidence>
<evidence type="ECO:0000313" key="12">
    <source>
        <dbReference type="EMBL" id="KAJ3437835.1"/>
    </source>
</evidence>
<dbReference type="InterPro" id="IPR017441">
    <property type="entry name" value="Protein_kinase_ATP_BS"/>
</dbReference>
<feature type="compositionally biased region" description="Basic and acidic residues" evidence="10">
    <location>
        <begin position="269"/>
        <end position="279"/>
    </location>
</feature>
<dbReference type="GO" id="GO:0004674">
    <property type="term" value="F:protein serine/threonine kinase activity"/>
    <property type="evidence" value="ECO:0007669"/>
    <property type="project" value="UniProtKB-KW"/>
</dbReference>
<dbReference type="Gene3D" id="1.10.510.10">
    <property type="entry name" value="Transferase(Phosphotransferase) domain 1"/>
    <property type="match status" value="2"/>
</dbReference>
<dbReference type="PANTHER" id="PTHR47634:SF9">
    <property type="entry name" value="PROTEIN KINASE DOMAIN-CONTAINING PROTEIN-RELATED"/>
    <property type="match status" value="1"/>
</dbReference>
<keyword evidence="5" id="KW-0418">Kinase</keyword>
<name>A0AAV7ZB48_9EUKA</name>
<evidence type="ECO:0000313" key="13">
    <source>
        <dbReference type="Proteomes" id="UP001146793"/>
    </source>
</evidence>
<dbReference type="GO" id="GO:0005524">
    <property type="term" value="F:ATP binding"/>
    <property type="evidence" value="ECO:0007669"/>
    <property type="project" value="UniProtKB-UniRule"/>
</dbReference>
<keyword evidence="3" id="KW-0808">Transferase</keyword>
<comment type="catalytic activity">
    <reaction evidence="8">
        <text>L-seryl-[protein] + ATP = O-phospho-L-seryl-[protein] + ADP + H(+)</text>
        <dbReference type="Rhea" id="RHEA:17989"/>
        <dbReference type="Rhea" id="RHEA-COMP:9863"/>
        <dbReference type="Rhea" id="RHEA-COMP:11604"/>
        <dbReference type="ChEBI" id="CHEBI:15378"/>
        <dbReference type="ChEBI" id="CHEBI:29999"/>
        <dbReference type="ChEBI" id="CHEBI:30616"/>
        <dbReference type="ChEBI" id="CHEBI:83421"/>
        <dbReference type="ChEBI" id="CHEBI:456216"/>
        <dbReference type="EC" id="2.7.11.1"/>
    </reaction>
</comment>
<evidence type="ECO:0000256" key="8">
    <source>
        <dbReference type="ARBA" id="ARBA00048679"/>
    </source>
</evidence>
<dbReference type="PROSITE" id="PS00107">
    <property type="entry name" value="PROTEIN_KINASE_ATP"/>
    <property type="match status" value="1"/>
</dbReference>
<feature type="compositionally biased region" description="Basic and acidic residues" evidence="10">
    <location>
        <begin position="99"/>
        <end position="114"/>
    </location>
</feature>
<sequence>MANNKQKETRFTGTQVTSSKLFYAKKKKKNKEEQIWVELKTRSEKETKKKHRKNKKTTKEPQSKKDTTKVFIKKTKRSNSNPVNLKKQKQKRQFTKSKFTKDHKEQEKEFELNTKPKTKARPKSKSKDHTQKNKLKSAKSYSKRDKRSKNRTSQNFDLVVPNLKKFQKKNKKHHQTKNQQNNKKKYKSKTPRGNRSNGVNKATIPSDWRKKMTDNTFGGFDENTPNFNEISDTQRNYGSKSNSLNDHKKKKEKSRKKKKKEKLKRKEKSIKEQKLKSKQNEIQTKAKKKHKKKATRQKKKTEKEKINVGKYIKSNNFVKNNSKESKSKKGTKTRSFTGVDSSLFDGQILKEFAVAPRGNNGKAKSIEGYSSSSDSSEEFENNEKDDKLDLGFVSSSSSDEDDEEDKYQNGNLNFVNKENPDEYCKGGYNPTKVGDIFKERYKALIKIGWGYFSTVWLVEDLKYGGKMVRTKAGKIVMKEKYLALKIVKSSKIFAQVAIDEIKILFKCAMNDPEDKFNIVRLTDHFTHKGPNGRHICMVFEFLDQNHLLSFLKKHSSDGLPINIVKQITKQTLIGLHHLHSRCKVIHTDIKPENIMIYTKPGNIPPRLKKKLASVQKKLKKENGIQKEKSGKEKKKINLQKKKAQNKKRIKLKKNKIKNKNDNEINDIEINGVDQNSFTNYSKNFFSTGIPQRQSKTRMITNIKQQERQKHNQKQQLKQRRQQKQKQKQGQKSQIQQNDNAMNKKSNTKKEVLHGIEFTVSEAKELWGTVNTPLNQKKKKRRTNKTINISPKDIKCKIVDLGNACWFDRHFSNLIQTREYRSPEVILGHDYNETADIWSMACMVFELLTGEVLFQPISNNPQFQDEEHLALMISLLGKFSPVILLTGRNSELMVDQNGNLLHYNNIPSDPLKKRLIDTYNFDTKDAEQIASFLFPMLNYDPKKRISAKKCLKHEWLKTIDVD</sequence>
<feature type="compositionally biased region" description="Basic and acidic residues" evidence="10">
    <location>
        <begin position="30"/>
        <end position="47"/>
    </location>
</feature>
<feature type="region of interest" description="Disordered" evidence="10">
    <location>
        <begin position="1"/>
        <end position="339"/>
    </location>
</feature>
<accession>A0AAV7ZB48</accession>
<dbReference type="Gene3D" id="3.30.200.20">
    <property type="entry name" value="Phosphorylase Kinase, domain 1"/>
    <property type="match status" value="1"/>
</dbReference>